<keyword evidence="2" id="KW-1185">Reference proteome</keyword>
<proteinExistence type="predicted"/>
<evidence type="ECO:0008006" key="3">
    <source>
        <dbReference type="Google" id="ProtNLM"/>
    </source>
</evidence>
<protein>
    <recommendedName>
        <fullName evidence="3">EF-hand domain-containing protein</fullName>
    </recommendedName>
</protein>
<evidence type="ECO:0000313" key="2">
    <source>
        <dbReference type="Proteomes" id="UP001552299"/>
    </source>
</evidence>
<dbReference type="SUPFAM" id="SSF47473">
    <property type="entry name" value="EF-hand"/>
    <property type="match status" value="1"/>
</dbReference>
<dbReference type="Proteomes" id="UP001552299">
    <property type="component" value="Unassembled WGS sequence"/>
</dbReference>
<organism evidence="1 2">
    <name type="scientific">Dendrobium thyrsiflorum</name>
    <name type="common">Pinecone-like raceme dendrobium</name>
    <name type="synonym">Orchid</name>
    <dbReference type="NCBI Taxonomy" id="117978"/>
    <lineage>
        <taxon>Eukaryota</taxon>
        <taxon>Viridiplantae</taxon>
        <taxon>Streptophyta</taxon>
        <taxon>Embryophyta</taxon>
        <taxon>Tracheophyta</taxon>
        <taxon>Spermatophyta</taxon>
        <taxon>Magnoliopsida</taxon>
        <taxon>Liliopsida</taxon>
        <taxon>Asparagales</taxon>
        <taxon>Orchidaceae</taxon>
        <taxon>Epidendroideae</taxon>
        <taxon>Malaxideae</taxon>
        <taxon>Dendrobiinae</taxon>
        <taxon>Dendrobium</taxon>
    </lineage>
</organism>
<sequence length="109" mass="12003">MTDLLTDDQISEFKEAFSLFDKDGDDMGVSVRSAFDILLGTLHLLIYSFRDLGNGFRAISVDLVSSGNCYFHIRISSEAVGWLSSSSYRGIIAVKNSLAMVIKITDLVT</sequence>
<name>A0ABD0VDH8_DENTH</name>
<dbReference type="EMBL" id="JANQDX010000006">
    <property type="protein sequence ID" value="KAL0923222.1"/>
    <property type="molecule type" value="Genomic_DNA"/>
</dbReference>
<accession>A0ABD0VDH8</accession>
<dbReference type="AlphaFoldDB" id="A0ABD0VDH8"/>
<gene>
    <name evidence="1" type="ORF">M5K25_007267</name>
</gene>
<reference evidence="1 2" key="1">
    <citation type="journal article" date="2024" name="Plant Biotechnol. J.">
        <title>Dendrobium thyrsiflorum genome and its molecular insights into genes involved in important horticultural traits.</title>
        <authorList>
            <person name="Chen B."/>
            <person name="Wang J.Y."/>
            <person name="Zheng P.J."/>
            <person name="Li K.L."/>
            <person name="Liang Y.M."/>
            <person name="Chen X.F."/>
            <person name="Zhang C."/>
            <person name="Zhao X."/>
            <person name="He X."/>
            <person name="Zhang G.Q."/>
            <person name="Liu Z.J."/>
            <person name="Xu Q."/>
        </authorList>
    </citation>
    <scope>NUCLEOTIDE SEQUENCE [LARGE SCALE GENOMIC DNA]</scope>
    <source>
        <strain evidence="1">GZMU011</strain>
    </source>
</reference>
<dbReference type="InterPro" id="IPR011992">
    <property type="entry name" value="EF-hand-dom_pair"/>
</dbReference>
<evidence type="ECO:0000313" key="1">
    <source>
        <dbReference type="EMBL" id="KAL0923222.1"/>
    </source>
</evidence>
<dbReference type="Gene3D" id="1.10.238.10">
    <property type="entry name" value="EF-hand"/>
    <property type="match status" value="1"/>
</dbReference>
<comment type="caution">
    <text evidence="1">The sequence shown here is derived from an EMBL/GenBank/DDBJ whole genome shotgun (WGS) entry which is preliminary data.</text>
</comment>